<reference evidence="2 3" key="1">
    <citation type="journal article" date="2014" name="Genome Announc.">
        <title>Complete Genome Sequence of Spiroplasma apis B31T (ATCC 33834), a Bacterium Associated with May Disease of Honeybees (Apis mellifera).</title>
        <authorList>
            <person name="Ku C."/>
            <person name="Lo W.S."/>
            <person name="Chen L.L."/>
            <person name="Kuo C.H."/>
        </authorList>
    </citation>
    <scope>NUCLEOTIDE SEQUENCE [LARGE SCALE GENOMIC DNA]</scope>
    <source>
        <strain evidence="2">B31</strain>
    </source>
</reference>
<dbReference type="STRING" id="1276258.SAPIS_v1c02180"/>
<dbReference type="KEGG" id="sapi:SAPIS_v1c02180"/>
<organism evidence="2 3">
    <name type="scientific">Spiroplasma apis B31</name>
    <dbReference type="NCBI Taxonomy" id="1276258"/>
    <lineage>
        <taxon>Bacteria</taxon>
        <taxon>Bacillati</taxon>
        <taxon>Mycoplasmatota</taxon>
        <taxon>Mollicutes</taxon>
        <taxon>Entomoplasmatales</taxon>
        <taxon>Spiroplasmataceae</taxon>
        <taxon>Spiroplasma</taxon>
    </lineage>
</organism>
<dbReference type="HOGENOM" id="CLU_499570_0_0_14"/>
<evidence type="ECO:0000313" key="3">
    <source>
        <dbReference type="Proteomes" id="UP000018550"/>
    </source>
</evidence>
<feature type="transmembrane region" description="Helical" evidence="1">
    <location>
        <begin position="41"/>
        <end position="63"/>
    </location>
</feature>
<protein>
    <submittedName>
        <fullName evidence="2">Uncharacterized protein</fullName>
    </submittedName>
</protein>
<name>V5RHQ5_SPIAP</name>
<dbReference type="Proteomes" id="UP000018550">
    <property type="component" value="Chromosome"/>
</dbReference>
<keyword evidence="1" id="KW-0812">Transmembrane</keyword>
<evidence type="ECO:0000313" key="2">
    <source>
        <dbReference type="EMBL" id="AHB36064.1"/>
    </source>
</evidence>
<dbReference type="PATRIC" id="fig|1276258.3.peg.212"/>
<sequence length="545" mass="62681">MPNIIQPNQVVTYKKKITLRKPENTKNSFWEEFFKTLSIQVFAAILGTLTAGIGTAIIAPLGFSQLGIATSSFLIQSTINFGITEAFDIMYGNVTTESTLLNLLFSVSDIGQFGRALKYDKLLKLTNQAKIYEKIGINSRLKNFYQLKQSVMYKDILVGKTKFAFKKEVTDIEILNLISNLVQPQTKKALKNLSLKEMNLYLDMQKTLHRINPKLVNYVSKKEITNFDFMLKKYKNISINDFFKMNDLEASKFVVDLAQTSFGYQKILKMNNARIQSKFQETFFNIFKSYKKIIKVKIDKINPLKLINKIVKKIFEPINQTIATIKKHTSNIFVKWNKLGQNLIKKLNLIPCHIDSFLLGFKFEPSSISGEGFCTIYKKPYISVKTGKISNYNFVRVWTNLFEIEQFATLSTGDEQSIWYNENWALGYGFSQKKISILKLISPSLAKSIDKVKKNYNKTLALTKLVSISTLKSSPNLFKTKYDQAIRKNIDRSISKTIGVIPGAKIFTSSIIKWIKGKKVNNQDIYHPINKKVVKRIRRVRIFYV</sequence>
<dbReference type="AlphaFoldDB" id="V5RHQ5"/>
<accession>V5RHQ5</accession>
<dbReference type="EMBL" id="CP006682">
    <property type="protein sequence ID" value="AHB36064.1"/>
    <property type="molecule type" value="Genomic_DNA"/>
</dbReference>
<dbReference type="OrthoDB" id="388827at2"/>
<keyword evidence="1" id="KW-0472">Membrane</keyword>
<keyword evidence="3" id="KW-1185">Reference proteome</keyword>
<evidence type="ECO:0000256" key="1">
    <source>
        <dbReference type="SAM" id="Phobius"/>
    </source>
</evidence>
<dbReference type="RefSeq" id="WP_023788998.1">
    <property type="nucleotide sequence ID" value="NC_022998.1"/>
</dbReference>
<proteinExistence type="predicted"/>
<gene>
    <name evidence="2" type="ORF">SAPIS_v1c02180</name>
</gene>
<keyword evidence="1" id="KW-1133">Transmembrane helix</keyword>